<dbReference type="InterPro" id="IPR036390">
    <property type="entry name" value="WH_DNA-bd_sf"/>
</dbReference>
<evidence type="ECO:0000313" key="3">
    <source>
        <dbReference type="Proteomes" id="UP000008037"/>
    </source>
</evidence>
<feature type="domain" description="ArnR1-like winged helix-turn-helix" evidence="1">
    <location>
        <begin position="2"/>
        <end position="58"/>
    </location>
</feature>
<dbReference type="AlphaFoldDB" id="K0INT7"/>
<dbReference type="HOGENOM" id="CLU_2821044_0_0_2"/>
<evidence type="ECO:0000259" key="1">
    <source>
        <dbReference type="Pfam" id="PF14947"/>
    </source>
</evidence>
<reference evidence="2 3" key="1">
    <citation type="journal article" date="2012" name="Environ. Microbiol.">
        <title>The genome of the ammonia-oxidizing Candidatus Nitrososphaera gargensis: insights into metabolic versatility and environmental adaptations.</title>
        <authorList>
            <person name="Spang A."/>
            <person name="Poehlein A."/>
            <person name="Offre P."/>
            <person name="Zumbragel S."/>
            <person name="Haider S."/>
            <person name="Rychlik N."/>
            <person name="Nowka B."/>
            <person name="Schmeisser C."/>
            <person name="Lebedeva E.V."/>
            <person name="Rattei T."/>
            <person name="Bohm C."/>
            <person name="Schmid M."/>
            <person name="Galushko A."/>
            <person name="Hatzenpichler R."/>
            <person name="Weinmaier T."/>
            <person name="Daniel R."/>
            <person name="Schleper C."/>
            <person name="Spieck E."/>
            <person name="Streit W."/>
            <person name="Wagner M."/>
        </authorList>
    </citation>
    <scope>NUCLEOTIDE SEQUENCE [LARGE SCALE GENOMIC DNA]</scope>
    <source>
        <strain evidence="3">Ga9.2</strain>
    </source>
</reference>
<dbReference type="Gene3D" id="1.10.10.10">
    <property type="entry name" value="Winged helix-like DNA-binding domain superfamily/Winged helix DNA-binding domain"/>
    <property type="match status" value="1"/>
</dbReference>
<dbReference type="Proteomes" id="UP000008037">
    <property type="component" value="Chromosome"/>
</dbReference>
<accession>K0INT7</accession>
<keyword evidence="3" id="KW-1185">Reference proteome</keyword>
<dbReference type="InterPro" id="IPR038723">
    <property type="entry name" value="ArnR1-like_HTH"/>
</dbReference>
<dbReference type="InParanoid" id="K0INT7"/>
<dbReference type="InterPro" id="IPR036388">
    <property type="entry name" value="WH-like_DNA-bd_sf"/>
</dbReference>
<dbReference type="SUPFAM" id="SSF46785">
    <property type="entry name" value="Winged helix' DNA-binding domain"/>
    <property type="match status" value="1"/>
</dbReference>
<name>K0INT7_NITGG</name>
<sequence>MSKPQIMHRVYLSYVQATDYLSLLTERRLVEYDAYTQTYNITERGQRFLRKYNQIGEVIGKMQIRI</sequence>
<dbReference type="BioCyc" id="CNIT1237085:G1324-3028-MONOMER"/>
<dbReference type="Pfam" id="PF14947">
    <property type="entry name" value="HTH_45"/>
    <property type="match status" value="1"/>
</dbReference>
<dbReference type="EMBL" id="CP002408">
    <property type="protein sequence ID" value="AFU59944.1"/>
    <property type="molecule type" value="Genomic_DNA"/>
</dbReference>
<protein>
    <recommendedName>
        <fullName evidence="1">ArnR1-like winged helix-turn-helix domain-containing protein</fullName>
    </recommendedName>
</protein>
<proteinExistence type="predicted"/>
<evidence type="ECO:0000313" key="2">
    <source>
        <dbReference type="EMBL" id="AFU59944.1"/>
    </source>
</evidence>
<gene>
    <name evidence="2" type="ordered locus">Ngar_c30280</name>
</gene>
<organism evidence="2 3">
    <name type="scientific">Nitrososphaera gargensis (strain Ga9.2)</name>
    <dbReference type="NCBI Taxonomy" id="1237085"/>
    <lineage>
        <taxon>Archaea</taxon>
        <taxon>Nitrososphaerota</taxon>
        <taxon>Nitrososphaeria</taxon>
        <taxon>Nitrososphaerales</taxon>
        <taxon>Nitrososphaeraceae</taxon>
        <taxon>Nitrososphaera</taxon>
    </lineage>
</organism>
<dbReference type="KEGG" id="nga:Ngar_c30280"/>